<accession>A0A381TQU9</accession>
<gene>
    <name evidence="7" type="ORF">METZ01_LOCUS71296</name>
</gene>
<keyword evidence="3 5" id="KW-1133">Transmembrane helix</keyword>
<evidence type="ECO:0000256" key="1">
    <source>
        <dbReference type="ARBA" id="ARBA00004141"/>
    </source>
</evidence>
<feature type="transmembrane region" description="Helical" evidence="5">
    <location>
        <begin position="67"/>
        <end position="90"/>
    </location>
</feature>
<evidence type="ECO:0000256" key="2">
    <source>
        <dbReference type="ARBA" id="ARBA00022692"/>
    </source>
</evidence>
<feature type="transmembrane region" description="Helical" evidence="5">
    <location>
        <begin position="269"/>
        <end position="287"/>
    </location>
</feature>
<feature type="transmembrane region" description="Helical" evidence="5">
    <location>
        <begin position="151"/>
        <end position="170"/>
    </location>
</feature>
<feature type="domain" description="EamA" evidence="6">
    <location>
        <begin position="152"/>
        <end position="285"/>
    </location>
</feature>
<evidence type="ECO:0000259" key="6">
    <source>
        <dbReference type="Pfam" id="PF00892"/>
    </source>
</evidence>
<dbReference type="Pfam" id="PF00892">
    <property type="entry name" value="EamA"/>
    <property type="match status" value="2"/>
</dbReference>
<dbReference type="SUPFAM" id="SSF103481">
    <property type="entry name" value="Multidrug resistance efflux transporter EmrE"/>
    <property type="match status" value="2"/>
</dbReference>
<keyword evidence="2 5" id="KW-0812">Transmembrane</keyword>
<name>A0A381TQU9_9ZZZZ</name>
<evidence type="ECO:0000256" key="4">
    <source>
        <dbReference type="ARBA" id="ARBA00023136"/>
    </source>
</evidence>
<feature type="domain" description="EamA" evidence="6">
    <location>
        <begin position="8"/>
        <end position="140"/>
    </location>
</feature>
<evidence type="ECO:0000313" key="7">
    <source>
        <dbReference type="EMBL" id="SVA18442.1"/>
    </source>
</evidence>
<reference evidence="7" key="1">
    <citation type="submission" date="2018-05" db="EMBL/GenBank/DDBJ databases">
        <authorList>
            <person name="Lanie J.A."/>
            <person name="Ng W.-L."/>
            <person name="Kazmierczak K.M."/>
            <person name="Andrzejewski T.M."/>
            <person name="Davidsen T.M."/>
            <person name="Wayne K.J."/>
            <person name="Tettelin H."/>
            <person name="Glass J.I."/>
            <person name="Rusch D."/>
            <person name="Podicherti R."/>
            <person name="Tsui H.-C.T."/>
            <person name="Winkler M.E."/>
        </authorList>
    </citation>
    <scope>NUCLEOTIDE SEQUENCE</scope>
</reference>
<feature type="transmembrane region" description="Helical" evidence="5">
    <location>
        <begin position="210"/>
        <end position="235"/>
    </location>
</feature>
<dbReference type="PANTHER" id="PTHR32322">
    <property type="entry name" value="INNER MEMBRANE TRANSPORTER"/>
    <property type="match status" value="1"/>
</dbReference>
<dbReference type="InterPro" id="IPR050638">
    <property type="entry name" value="AA-Vitamin_Transporters"/>
</dbReference>
<dbReference type="EMBL" id="UINC01005012">
    <property type="protein sequence ID" value="SVA18442.1"/>
    <property type="molecule type" value="Genomic_DNA"/>
</dbReference>
<evidence type="ECO:0000256" key="5">
    <source>
        <dbReference type="SAM" id="Phobius"/>
    </source>
</evidence>
<protein>
    <recommendedName>
        <fullName evidence="6">EamA domain-containing protein</fullName>
    </recommendedName>
</protein>
<feature type="transmembrane region" description="Helical" evidence="5">
    <location>
        <begin position="96"/>
        <end position="114"/>
    </location>
</feature>
<feature type="transmembrane region" description="Helical" evidence="5">
    <location>
        <begin position="37"/>
        <end position="55"/>
    </location>
</feature>
<feature type="transmembrane region" description="Helical" evidence="5">
    <location>
        <begin position="126"/>
        <end position="145"/>
    </location>
</feature>
<feature type="transmembrane region" description="Helical" evidence="5">
    <location>
        <begin position="177"/>
        <end position="198"/>
    </location>
</feature>
<sequence>MSNILRNYLLLLSLVLIWGSSFLLNNRSLTFFTPEQVVTSRLLIGFIVMIPILFATKRSLPRSIQTWLHFFIFATVGSIIPFTLISYGQLTITSGMAGLLMSLMPLVTLILAHYFLPNDKLNRYKLLGFILGITGVLFILGPSIINSNNTVFGILLVLAAACSYSFNTIITNRLPSYDPLVATTGTFLVGTALCFLIWPQVTSVQFHDISLIAGSSVIAMGVFQTALAGVIYFFLINNAGATFLSNINYLIPVVAYLLGSFVLSEPILWHDLLALIVIVSGILLSRYRS</sequence>
<dbReference type="GO" id="GO:0016020">
    <property type="term" value="C:membrane"/>
    <property type="evidence" value="ECO:0007669"/>
    <property type="project" value="UniProtKB-SubCell"/>
</dbReference>
<keyword evidence="4 5" id="KW-0472">Membrane</keyword>
<comment type="subcellular location">
    <subcellularLocation>
        <location evidence="1">Membrane</location>
        <topology evidence="1">Multi-pass membrane protein</topology>
    </subcellularLocation>
</comment>
<organism evidence="7">
    <name type="scientific">marine metagenome</name>
    <dbReference type="NCBI Taxonomy" id="408172"/>
    <lineage>
        <taxon>unclassified sequences</taxon>
        <taxon>metagenomes</taxon>
        <taxon>ecological metagenomes</taxon>
    </lineage>
</organism>
<evidence type="ECO:0000256" key="3">
    <source>
        <dbReference type="ARBA" id="ARBA00022989"/>
    </source>
</evidence>
<feature type="transmembrane region" description="Helical" evidence="5">
    <location>
        <begin position="7"/>
        <end position="25"/>
    </location>
</feature>
<feature type="transmembrane region" description="Helical" evidence="5">
    <location>
        <begin position="247"/>
        <end position="263"/>
    </location>
</feature>
<dbReference type="InterPro" id="IPR000620">
    <property type="entry name" value="EamA_dom"/>
</dbReference>
<dbReference type="PANTHER" id="PTHR32322:SF2">
    <property type="entry name" value="EAMA DOMAIN-CONTAINING PROTEIN"/>
    <property type="match status" value="1"/>
</dbReference>
<dbReference type="InterPro" id="IPR037185">
    <property type="entry name" value="EmrE-like"/>
</dbReference>
<dbReference type="AlphaFoldDB" id="A0A381TQU9"/>
<proteinExistence type="predicted"/>